<feature type="signal peptide" evidence="1">
    <location>
        <begin position="1"/>
        <end position="19"/>
    </location>
</feature>
<protein>
    <submittedName>
        <fullName evidence="2">Uncharacterized protein</fullName>
    </submittedName>
</protein>
<organism evidence="2 3">
    <name type="scientific">Armillaria novae-zelandiae</name>
    <dbReference type="NCBI Taxonomy" id="153914"/>
    <lineage>
        <taxon>Eukaryota</taxon>
        <taxon>Fungi</taxon>
        <taxon>Dikarya</taxon>
        <taxon>Basidiomycota</taxon>
        <taxon>Agaricomycotina</taxon>
        <taxon>Agaricomycetes</taxon>
        <taxon>Agaricomycetidae</taxon>
        <taxon>Agaricales</taxon>
        <taxon>Marasmiineae</taxon>
        <taxon>Physalacriaceae</taxon>
        <taxon>Armillaria</taxon>
    </lineage>
</organism>
<proteinExistence type="predicted"/>
<evidence type="ECO:0000313" key="2">
    <source>
        <dbReference type="EMBL" id="KAK0491426.1"/>
    </source>
</evidence>
<name>A0AA39TJ57_9AGAR</name>
<reference evidence="2" key="1">
    <citation type="submission" date="2023-06" db="EMBL/GenBank/DDBJ databases">
        <authorList>
            <consortium name="Lawrence Berkeley National Laboratory"/>
            <person name="Ahrendt S."/>
            <person name="Sahu N."/>
            <person name="Indic B."/>
            <person name="Wong-Bajracharya J."/>
            <person name="Merenyi Z."/>
            <person name="Ke H.-M."/>
            <person name="Monk M."/>
            <person name="Kocsube S."/>
            <person name="Drula E."/>
            <person name="Lipzen A."/>
            <person name="Balint B."/>
            <person name="Henrissat B."/>
            <person name="Andreopoulos B."/>
            <person name="Martin F.M."/>
            <person name="Harder C.B."/>
            <person name="Rigling D."/>
            <person name="Ford K.L."/>
            <person name="Foster G.D."/>
            <person name="Pangilinan J."/>
            <person name="Papanicolaou A."/>
            <person name="Barry K."/>
            <person name="LaButti K."/>
            <person name="Viragh M."/>
            <person name="Koriabine M."/>
            <person name="Yan M."/>
            <person name="Riley R."/>
            <person name="Champramary S."/>
            <person name="Plett K.L."/>
            <person name="Tsai I.J."/>
            <person name="Slot J."/>
            <person name="Sipos G."/>
            <person name="Plett J."/>
            <person name="Nagy L.G."/>
            <person name="Grigoriev I.V."/>
        </authorList>
    </citation>
    <scope>NUCLEOTIDE SEQUENCE</scope>
    <source>
        <strain evidence="2">ICMP 16352</strain>
    </source>
</reference>
<dbReference type="Proteomes" id="UP001175227">
    <property type="component" value="Unassembled WGS sequence"/>
</dbReference>
<dbReference type="AlphaFoldDB" id="A0AA39TJ57"/>
<comment type="caution">
    <text evidence="2">The sequence shown here is derived from an EMBL/GenBank/DDBJ whole genome shotgun (WGS) entry which is preliminary data.</text>
</comment>
<accession>A0AA39TJ57</accession>
<evidence type="ECO:0000313" key="3">
    <source>
        <dbReference type="Proteomes" id="UP001175227"/>
    </source>
</evidence>
<keyword evidence="1" id="KW-0732">Signal</keyword>
<gene>
    <name evidence="2" type="ORF">IW261DRAFT_1588594</name>
</gene>
<keyword evidence="3" id="KW-1185">Reference proteome</keyword>
<feature type="chain" id="PRO_5041418861" evidence="1">
    <location>
        <begin position="20"/>
        <end position="217"/>
    </location>
</feature>
<dbReference type="EMBL" id="JAUEPR010000001">
    <property type="protein sequence ID" value="KAK0491426.1"/>
    <property type="molecule type" value="Genomic_DNA"/>
</dbReference>
<sequence>MVRSGNLLWVVMSLKVIEANPVEKISESTRKDYVPTQSLTATLRHCMDRRTNTSSKGPTLTTLYEDGSPRLCPKIVAGLGVPNVSRTSRLEDLPDPATEDKLREVAAINRLESLPWFLEVNQMCVAAIFLRTSGLDDLGNTTVVYINVNDSYDLPGWCTKIEDGRLIQRSIVRIWKSSCPYDSRCAPLRTLRNHNYSKVIQANDASGIRSCGFLQQT</sequence>
<evidence type="ECO:0000256" key="1">
    <source>
        <dbReference type="SAM" id="SignalP"/>
    </source>
</evidence>